<evidence type="ECO:0000256" key="2">
    <source>
        <dbReference type="ARBA" id="ARBA00022884"/>
    </source>
</evidence>
<accession>A0A2G9IAQ9</accession>
<evidence type="ECO:0000313" key="6">
    <source>
        <dbReference type="EMBL" id="PIN26829.1"/>
    </source>
</evidence>
<dbReference type="GO" id="GO:0005763">
    <property type="term" value="C:mitochondrial small ribosomal subunit"/>
    <property type="evidence" value="ECO:0007669"/>
    <property type="project" value="TreeGrafter"/>
</dbReference>
<dbReference type="AlphaFoldDB" id="A0A2G9IAQ9"/>
<dbReference type="GO" id="GO:0003735">
    <property type="term" value="F:structural constituent of ribosome"/>
    <property type="evidence" value="ECO:0007669"/>
    <property type="project" value="InterPro"/>
</dbReference>
<dbReference type="GO" id="GO:0006412">
    <property type="term" value="P:translation"/>
    <property type="evidence" value="ECO:0007669"/>
    <property type="project" value="InterPro"/>
</dbReference>
<organism evidence="6 7">
    <name type="scientific">Handroanthus impetiginosus</name>
    <dbReference type="NCBI Taxonomy" id="429701"/>
    <lineage>
        <taxon>Eukaryota</taxon>
        <taxon>Viridiplantae</taxon>
        <taxon>Streptophyta</taxon>
        <taxon>Embryophyta</taxon>
        <taxon>Tracheophyta</taxon>
        <taxon>Spermatophyta</taxon>
        <taxon>Magnoliopsida</taxon>
        <taxon>eudicotyledons</taxon>
        <taxon>Gunneridae</taxon>
        <taxon>Pentapetalae</taxon>
        <taxon>asterids</taxon>
        <taxon>lamiids</taxon>
        <taxon>Lamiales</taxon>
        <taxon>Bignoniaceae</taxon>
        <taxon>Crescentiina</taxon>
        <taxon>Tabebuia alliance</taxon>
        <taxon>Handroanthus</taxon>
    </lineage>
</organism>
<dbReference type="PANTHER" id="PTHR13479:SF65">
    <property type="entry name" value="F10K1.8 PROTEIN"/>
    <property type="match status" value="1"/>
</dbReference>
<evidence type="ECO:0000256" key="5">
    <source>
        <dbReference type="ARBA" id="ARBA00035266"/>
    </source>
</evidence>
<sequence>MELIQSALAKAALSSQVQSPRVIRAFSSSLFSATNERQNLNSFESVDDFEQWIFGDGNRSSMRSFYQKLDTAEKAHDRSGMPCITFFVTVLHQQIFGDGNRSRFSFGMGNRSSFMDGLDEGYKTLSDGMDYKLKKAATYFEFDPDEVSREDYAFRPDVNFSAGMTYDTKDLDLRSPGVRRPTRRGEFQTTTGEVLQKVEFKNVKFLANFITETGIIIKKSKTRISTNAQRK</sequence>
<proteinExistence type="predicted"/>
<evidence type="ECO:0000313" key="7">
    <source>
        <dbReference type="Proteomes" id="UP000231279"/>
    </source>
</evidence>
<dbReference type="SUPFAM" id="SSF46911">
    <property type="entry name" value="Ribosomal protein S18"/>
    <property type="match status" value="1"/>
</dbReference>
<comment type="caution">
    <text evidence="6">The sequence shown here is derived from an EMBL/GenBank/DDBJ whole genome shotgun (WGS) entry which is preliminary data.</text>
</comment>
<name>A0A2G9IAQ9_9LAMI</name>
<dbReference type="OrthoDB" id="21463at2759"/>
<keyword evidence="1" id="KW-0699">rRNA-binding</keyword>
<dbReference type="EMBL" id="NKXS01000042">
    <property type="protein sequence ID" value="PIN26829.1"/>
    <property type="molecule type" value="Genomic_DNA"/>
</dbReference>
<gene>
    <name evidence="6" type="ORF">CDL12_00416</name>
</gene>
<dbReference type="Gene3D" id="4.10.640.10">
    <property type="entry name" value="Ribosomal protein S18"/>
    <property type="match status" value="1"/>
</dbReference>
<keyword evidence="4" id="KW-0687">Ribonucleoprotein</keyword>
<dbReference type="Pfam" id="PF01084">
    <property type="entry name" value="Ribosomal_S18"/>
    <property type="match status" value="1"/>
</dbReference>
<evidence type="ECO:0000256" key="3">
    <source>
        <dbReference type="ARBA" id="ARBA00022980"/>
    </source>
</evidence>
<evidence type="ECO:0000256" key="1">
    <source>
        <dbReference type="ARBA" id="ARBA00022730"/>
    </source>
</evidence>
<dbReference type="PANTHER" id="PTHR13479">
    <property type="entry name" value="30S RIBOSOMAL PROTEIN S18"/>
    <property type="match status" value="1"/>
</dbReference>
<keyword evidence="7" id="KW-1185">Reference proteome</keyword>
<dbReference type="InterPro" id="IPR036870">
    <property type="entry name" value="Ribosomal_bS18_sf"/>
</dbReference>
<dbReference type="GO" id="GO:0070181">
    <property type="term" value="F:small ribosomal subunit rRNA binding"/>
    <property type="evidence" value="ECO:0007669"/>
    <property type="project" value="TreeGrafter"/>
</dbReference>
<dbReference type="InterPro" id="IPR001648">
    <property type="entry name" value="Ribosomal_bS18"/>
</dbReference>
<reference evidence="7" key="1">
    <citation type="journal article" date="2018" name="Gigascience">
        <title>Genome assembly of the Pink Ipe (Handroanthus impetiginosus, Bignoniaceae), a highly valued, ecologically keystone Neotropical timber forest tree.</title>
        <authorList>
            <person name="Silva-Junior O.B."/>
            <person name="Grattapaglia D."/>
            <person name="Novaes E."/>
            <person name="Collevatti R.G."/>
        </authorList>
    </citation>
    <scope>NUCLEOTIDE SEQUENCE [LARGE SCALE GENOMIC DNA]</scope>
    <source>
        <strain evidence="7">cv. UFG-1</strain>
    </source>
</reference>
<keyword evidence="2" id="KW-0694">RNA-binding</keyword>
<dbReference type="STRING" id="429701.A0A2G9IAQ9"/>
<keyword evidence="3" id="KW-0689">Ribosomal protein</keyword>
<dbReference type="Proteomes" id="UP000231279">
    <property type="component" value="Unassembled WGS sequence"/>
</dbReference>
<protein>
    <recommendedName>
        <fullName evidence="5">Small ribosomal subunit protein bS18c</fullName>
    </recommendedName>
</protein>
<evidence type="ECO:0000256" key="4">
    <source>
        <dbReference type="ARBA" id="ARBA00023274"/>
    </source>
</evidence>